<sequence length="74" mass="8099">MSVSEVIPIITSLSHTDKFRLMQVILTQLAKEDGVPLQAEPASQQDPLFDIIGIAEGEDSDVARRHDAYLYGAS</sequence>
<name>H8Z759_9GAMM</name>
<protein>
    <submittedName>
        <fullName evidence="1">Uncharacterized protein</fullName>
    </submittedName>
</protein>
<reference evidence="1 2" key="2">
    <citation type="submission" date="2011-11" db="EMBL/GenBank/DDBJ databases">
        <authorList>
            <consortium name="US DOE Joint Genome Institute"/>
            <person name="Lucas S."/>
            <person name="Han J."/>
            <person name="Lapidus A."/>
            <person name="Cheng J.-F."/>
            <person name="Goodwin L."/>
            <person name="Pitluck S."/>
            <person name="Peters L."/>
            <person name="Ovchinnikova G."/>
            <person name="Zhang X."/>
            <person name="Detter J.C."/>
            <person name="Han C."/>
            <person name="Tapia R."/>
            <person name="Land M."/>
            <person name="Hauser L."/>
            <person name="Kyrpides N."/>
            <person name="Ivanova N."/>
            <person name="Pagani I."/>
            <person name="Vogl K."/>
            <person name="Liu Z."/>
            <person name="Overmann J."/>
            <person name="Frigaard N.-U."/>
            <person name="Bryant D."/>
            <person name="Woyke T."/>
        </authorList>
    </citation>
    <scope>NUCLEOTIDE SEQUENCE [LARGE SCALE GENOMIC DNA]</scope>
    <source>
        <strain evidence="1 2">970</strain>
    </source>
</reference>
<dbReference type="OrthoDB" id="7065932at2"/>
<accession>H8Z759</accession>
<reference evidence="2" key="1">
    <citation type="submission" date="2011-06" db="EMBL/GenBank/DDBJ databases">
        <authorList>
            <consortium name="US DOE Joint Genome Institute (JGI-PGF)"/>
            <person name="Lucas S."/>
            <person name="Han J."/>
            <person name="Lapidus A."/>
            <person name="Cheng J.-F."/>
            <person name="Goodwin L."/>
            <person name="Pitluck S."/>
            <person name="Peters L."/>
            <person name="Land M.L."/>
            <person name="Hauser L."/>
            <person name="Vogl K."/>
            <person name="Liu Z."/>
            <person name="Overmann J."/>
            <person name="Frigaard N.-U."/>
            <person name="Bryant D.A."/>
            <person name="Woyke T.J."/>
        </authorList>
    </citation>
    <scope>NUCLEOTIDE SEQUENCE [LARGE SCALE GENOMIC DNA]</scope>
    <source>
        <strain evidence="2">970</strain>
    </source>
</reference>
<dbReference type="Proteomes" id="UP000002964">
    <property type="component" value="Unassembled WGS sequence"/>
</dbReference>
<dbReference type="RefSeq" id="WP_009151261.1">
    <property type="nucleotide sequence ID" value="NZ_CP121471.1"/>
</dbReference>
<organism evidence="1 2">
    <name type="scientific">Thiorhodovibrio frisius</name>
    <dbReference type="NCBI Taxonomy" id="631362"/>
    <lineage>
        <taxon>Bacteria</taxon>
        <taxon>Pseudomonadati</taxon>
        <taxon>Pseudomonadota</taxon>
        <taxon>Gammaproteobacteria</taxon>
        <taxon>Chromatiales</taxon>
        <taxon>Chromatiaceae</taxon>
        <taxon>Thiorhodovibrio</taxon>
    </lineage>
</organism>
<proteinExistence type="predicted"/>
<dbReference type="HOGENOM" id="CLU_2686658_0_0_6"/>
<dbReference type="AlphaFoldDB" id="H8Z759"/>
<evidence type="ECO:0000313" key="1">
    <source>
        <dbReference type="EMBL" id="EIC20858.1"/>
    </source>
</evidence>
<dbReference type="EMBL" id="JH603170">
    <property type="protein sequence ID" value="EIC20858.1"/>
    <property type="molecule type" value="Genomic_DNA"/>
</dbReference>
<keyword evidence="2" id="KW-1185">Reference proteome</keyword>
<evidence type="ECO:0000313" key="2">
    <source>
        <dbReference type="Proteomes" id="UP000002964"/>
    </source>
</evidence>
<gene>
    <name evidence="1" type="ORF">Thi970DRAFT_04526</name>
</gene>